<comment type="caution">
    <text evidence="1">The sequence shown here is derived from an EMBL/GenBank/DDBJ whole genome shotgun (WGS) entry which is preliminary data.</text>
</comment>
<gene>
    <name evidence="1" type="ORF">M9H77_12073</name>
</gene>
<reference evidence="2" key="1">
    <citation type="journal article" date="2023" name="Nat. Plants">
        <title>Single-cell RNA sequencing provides a high-resolution roadmap for understanding the multicellular compartmentation of specialized metabolism.</title>
        <authorList>
            <person name="Sun S."/>
            <person name="Shen X."/>
            <person name="Li Y."/>
            <person name="Li Y."/>
            <person name="Wang S."/>
            <person name="Li R."/>
            <person name="Zhang H."/>
            <person name="Shen G."/>
            <person name="Guo B."/>
            <person name="Wei J."/>
            <person name="Xu J."/>
            <person name="St-Pierre B."/>
            <person name="Chen S."/>
            <person name="Sun C."/>
        </authorList>
    </citation>
    <scope>NUCLEOTIDE SEQUENCE [LARGE SCALE GENOMIC DNA]</scope>
</reference>
<accession>A0ACC0BGF8</accession>
<protein>
    <submittedName>
        <fullName evidence="1">Uncharacterized protein</fullName>
    </submittedName>
</protein>
<evidence type="ECO:0000313" key="1">
    <source>
        <dbReference type="EMBL" id="KAI5671709.1"/>
    </source>
</evidence>
<keyword evidence="2" id="KW-1185">Reference proteome</keyword>
<sequence length="218" mass="24955">MMLGKKRMSKSIRESSGIKFCLCQAHEKPKEDKSKKRPVGRPRRSGVKLVGEEQGVLIPERQSVDNCNTLDPHPINHFSFFAFFLFPRQQNRCFSMKNIENKSKKWRRQSENRSCPYQGQRPTTRTLLQMLGLYLPDMMAEHSRVKTNRVGGWAPTSKVANETDDTSITNWVQPPRTRGHRQNRAGNSCSSQDDLLPPPLYPAPQATFAMLSEMTTAF</sequence>
<organism evidence="1 2">
    <name type="scientific">Catharanthus roseus</name>
    <name type="common">Madagascar periwinkle</name>
    <name type="synonym">Vinca rosea</name>
    <dbReference type="NCBI Taxonomy" id="4058"/>
    <lineage>
        <taxon>Eukaryota</taxon>
        <taxon>Viridiplantae</taxon>
        <taxon>Streptophyta</taxon>
        <taxon>Embryophyta</taxon>
        <taxon>Tracheophyta</taxon>
        <taxon>Spermatophyta</taxon>
        <taxon>Magnoliopsida</taxon>
        <taxon>eudicotyledons</taxon>
        <taxon>Gunneridae</taxon>
        <taxon>Pentapetalae</taxon>
        <taxon>asterids</taxon>
        <taxon>lamiids</taxon>
        <taxon>Gentianales</taxon>
        <taxon>Apocynaceae</taxon>
        <taxon>Rauvolfioideae</taxon>
        <taxon>Vinceae</taxon>
        <taxon>Catharanthinae</taxon>
        <taxon>Catharanthus</taxon>
    </lineage>
</organism>
<dbReference type="Proteomes" id="UP001060085">
    <property type="component" value="Linkage Group LG03"/>
</dbReference>
<dbReference type="EMBL" id="CM044703">
    <property type="protein sequence ID" value="KAI5671709.1"/>
    <property type="molecule type" value="Genomic_DNA"/>
</dbReference>
<name>A0ACC0BGF8_CATRO</name>
<proteinExistence type="predicted"/>
<evidence type="ECO:0000313" key="2">
    <source>
        <dbReference type="Proteomes" id="UP001060085"/>
    </source>
</evidence>